<dbReference type="Gene3D" id="3.10.20.30">
    <property type="match status" value="1"/>
</dbReference>
<dbReference type="PANTHER" id="PTHR43112">
    <property type="entry name" value="FERREDOXIN"/>
    <property type="match status" value="1"/>
</dbReference>
<dbReference type="Pfam" id="PF00111">
    <property type="entry name" value="Fer2"/>
    <property type="match status" value="1"/>
</dbReference>
<feature type="domain" description="2Fe-2S ferredoxin-type" evidence="9">
    <location>
        <begin position="1"/>
        <end position="71"/>
    </location>
</feature>
<evidence type="ECO:0000256" key="1">
    <source>
        <dbReference type="ARBA" id="ARBA00007874"/>
    </source>
</evidence>
<evidence type="ECO:0000256" key="5">
    <source>
        <dbReference type="ARBA" id="ARBA00022982"/>
    </source>
</evidence>
<dbReference type="PANTHER" id="PTHR43112:SF3">
    <property type="entry name" value="FERREDOXIN-2, CHLOROPLASTIC"/>
    <property type="match status" value="1"/>
</dbReference>
<dbReference type="SUPFAM" id="SSF54292">
    <property type="entry name" value="2Fe-2S ferredoxin-like"/>
    <property type="match status" value="1"/>
</dbReference>
<dbReference type="GO" id="GO:0047099">
    <property type="term" value="F:CDP-4-dehydro-6-deoxyglucose reductase activity"/>
    <property type="evidence" value="ECO:0007669"/>
    <property type="project" value="UniProtKB-EC"/>
</dbReference>
<dbReference type="EC" id="1.17.1.1" evidence="10"/>
<evidence type="ECO:0000259" key="9">
    <source>
        <dbReference type="PROSITE" id="PS51085"/>
    </source>
</evidence>
<dbReference type="PROSITE" id="PS00197">
    <property type="entry name" value="2FE2S_FER_1"/>
    <property type="match status" value="1"/>
</dbReference>
<gene>
    <name evidence="10" type="ORF">HNR53_003953</name>
</gene>
<proteinExistence type="inferred from homology"/>
<keyword evidence="3" id="KW-0001">2Fe-2S</keyword>
<keyword evidence="10" id="KW-0560">Oxidoreductase</keyword>
<dbReference type="InterPro" id="IPR036010">
    <property type="entry name" value="2Fe-2S_ferredoxin-like_sf"/>
</dbReference>
<dbReference type="AlphaFoldDB" id="A0A7X0HUW6"/>
<dbReference type="PROSITE" id="PS51085">
    <property type="entry name" value="2FE2S_FER_2"/>
    <property type="match status" value="1"/>
</dbReference>
<dbReference type="InterPro" id="IPR012675">
    <property type="entry name" value="Beta-grasp_dom_sf"/>
</dbReference>
<keyword evidence="5" id="KW-0249">Electron transport</keyword>
<keyword evidence="7" id="KW-0411">Iron-sulfur</keyword>
<dbReference type="EMBL" id="JACHGK010000019">
    <property type="protein sequence ID" value="MBB6447273.1"/>
    <property type="molecule type" value="Genomic_DNA"/>
</dbReference>
<protein>
    <submittedName>
        <fullName evidence="10">CDP-4-dehydro-6-deoxyglucose reductase</fullName>
        <ecNumber evidence="10">1.17.1.1</ecNumber>
    </submittedName>
</protein>
<dbReference type="GO" id="GO:0046872">
    <property type="term" value="F:metal ion binding"/>
    <property type="evidence" value="ECO:0007669"/>
    <property type="project" value="UniProtKB-KW"/>
</dbReference>
<evidence type="ECO:0000256" key="4">
    <source>
        <dbReference type="ARBA" id="ARBA00022723"/>
    </source>
</evidence>
<evidence type="ECO:0000313" key="11">
    <source>
        <dbReference type="Proteomes" id="UP000531594"/>
    </source>
</evidence>
<comment type="cofactor">
    <cofactor evidence="8">
        <name>[2Fe-2S] cluster</name>
        <dbReference type="ChEBI" id="CHEBI:190135"/>
    </cofactor>
</comment>
<reference evidence="10 11" key="1">
    <citation type="submission" date="2020-08" db="EMBL/GenBank/DDBJ databases">
        <title>Genomic Encyclopedia of Type Strains, Phase IV (KMG-IV): sequencing the most valuable type-strain genomes for metagenomic binning, comparative biology and taxonomic classification.</title>
        <authorList>
            <person name="Goeker M."/>
        </authorList>
    </citation>
    <scope>NUCLEOTIDE SEQUENCE [LARGE SCALE GENOMIC DNA]</scope>
    <source>
        <strain evidence="10 11">DSM 5391</strain>
    </source>
</reference>
<comment type="caution">
    <text evidence="10">The sequence shown here is derived from an EMBL/GenBank/DDBJ whole genome shotgun (WGS) entry which is preliminary data.</text>
</comment>
<evidence type="ECO:0000256" key="3">
    <source>
        <dbReference type="ARBA" id="ARBA00022714"/>
    </source>
</evidence>
<dbReference type="InterPro" id="IPR001041">
    <property type="entry name" value="2Fe-2S_ferredoxin-type"/>
</dbReference>
<keyword evidence="6" id="KW-0408">Iron</keyword>
<evidence type="ECO:0000256" key="8">
    <source>
        <dbReference type="ARBA" id="ARBA00034078"/>
    </source>
</evidence>
<keyword evidence="4" id="KW-0479">Metal-binding</keyword>
<organism evidence="10 11">
    <name type="scientific">Bacillus benzoevorans</name>
    <dbReference type="NCBI Taxonomy" id="1456"/>
    <lineage>
        <taxon>Bacteria</taxon>
        <taxon>Bacillati</taxon>
        <taxon>Bacillota</taxon>
        <taxon>Bacilli</taxon>
        <taxon>Bacillales</taxon>
        <taxon>Bacillaceae</taxon>
        <taxon>Bacillus</taxon>
    </lineage>
</organism>
<dbReference type="GO" id="GO:0051537">
    <property type="term" value="F:2 iron, 2 sulfur cluster binding"/>
    <property type="evidence" value="ECO:0007669"/>
    <property type="project" value="UniProtKB-KW"/>
</dbReference>
<name>A0A7X0HUW6_9BACI</name>
<comment type="similarity">
    <text evidence="1">Belongs to the 2Fe2S plant-type ferredoxin family.</text>
</comment>
<dbReference type="InterPro" id="IPR006058">
    <property type="entry name" value="2Fe2S_fd_BS"/>
</dbReference>
<accession>A0A7X0HUW6</accession>
<dbReference type="Proteomes" id="UP000531594">
    <property type="component" value="Unassembled WGS sequence"/>
</dbReference>
<evidence type="ECO:0000313" key="10">
    <source>
        <dbReference type="EMBL" id="MBB6447273.1"/>
    </source>
</evidence>
<evidence type="ECO:0000256" key="6">
    <source>
        <dbReference type="ARBA" id="ARBA00023004"/>
    </source>
</evidence>
<evidence type="ECO:0000256" key="7">
    <source>
        <dbReference type="ARBA" id="ARBA00023014"/>
    </source>
</evidence>
<sequence length="74" mass="8034">MEAAKIQTAKIPYGCNGGGCGICKMRVVKGQYKLTDAAAKALSEEEKKNGHVFLCQTYPLSDLQLELIGKQPTF</sequence>
<keyword evidence="11" id="KW-1185">Reference proteome</keyword>
<keyword evidence="2" id="KW-0813">Transport</keyword>
<evidence type="ECO:0000256" key="2">
    <source>
        <dbReference type="ARBA" id="ARBA00022448"/>
    </source>
</evidence>